<feature type="signal peptide" evidence="4">
    <location>
        <begin position="1"/>
        <end position="18"/>
    </location>
</feature>
<dbReference type="RefSeq" id="XP_016610244.1">
    <property type="nucleotide sequence ID" value="XM_016750975.1"/>
</dbReference>
<proteinExistence type="inferred from homology"/>
<dbReference type="OMA" id="AVHHQNA"/>
<dbReference type="InterPro" id="IPR002018">
    <property type="entry name" value="CarbesteraseB"/>
</dbReference>
<gene>
    <name evidence="6" type="ORF">SPPG_02690</name>
</gene>
<dbReference type="Gene3D" id="3.40.50.1820">
    <property type="entry name" value="alpha/beta hydrolase"/>
    <property type="match status" value="1"/>
</dbReference>
<feature type="active site" description="Charge relay system" evidence="3">
    <location>
        <position position="353"/>
    </location>
</feature>
<dbReference type="eggNOG" id="KOG4389">
    <property type="taxonomic scope" value="Eukaryota"/>
</dbReference>
<keyword evidence="7" id="KW-1185">Reference proteome</keyword>
<dbReference type="PROSITE" id="PS51257">
    <property type="entry name" value="PROKAR_LIPOPROTEIN"/>
    <property type="match status" value="1"/>
</dbReference>
<keyword evidence="4" id="KW-0732">Signal</keyword>
<evidence type="ECO:0000313" key="7">
    <source>
        <dbReference type="Proteomes" id="UP000053201"/>
    </source>
</evidence>
<keyword evidence="2 4" id="KW-0378">Hydrolase</keyword>
<dbReference type="InterPro" id="IPR000997">
    <property type="entry name" value="Cholinesterase"/>
</dbReference>
<dbReference type="EMBL" id="KQ257453">
    <property type="protein sequence ID" value="KND02205.1"/>
    <property type="molecule type" value="Genomic_DNA"/>
</dbReference>
<dbReference type="GeneID" id="27686259"/>
<dbReference type="SUPFAM" id="SSF53474">
    <property type="entry name" value="alpha/beta-Hydrolases"/>
    <property type="match status" value="1"/>
</dbReference>
<dbReference type="PRINTS" id="PR00878">
    <property type="entry name" value="CHOLNESTRASE"/>
</dbReference>
<dbReference type="PROSITE" id="PS00941">
    <property type="entry name" value="CARBOXYLESTERASE_B_2"/>
    <property type="match status" value="1"/>
</dbReference>
<dbReference type="OrthoDB" id="2134434at2759"/>
<dbReference type="EC" id="3.1.1.-" evidence="4"/>
<accession>A0A0L0HMQ6</accession>
<dbReference type="ESTHER" id="spipn-a0a0l0hmq6">
    <property type="family name" value="Fungal_carboxylesterase_lipase"/>
</dbReference>
<evidence type="ECO:0000256" key="2">
    <source>
        <dbReference type="ARBA" id="ARBA00022801"/>
    </source>
</evidence>
<reference evidence="6 7" key="1">
    <citation type="submission" date="2009-08" db="EMBL/GenBank/DDBJ databases">
        <title>The Genome Sequence of Spizellomyces punctatus strain DAOM BR117.</title>
        <authorList>
            <consortium name="The Broad Institute Genome Sequencing Platform"/>
            <person name="Russ C."/>
            <person name="Cuomo C."/>
            <person name="Shea T."/>
            <person name="Young S.K."/>
            <person name="Zeng Q."/>
            <person name="Koehrsen M."/>
            <person name="Haas B."/>
            <person name="Borodovsky M."/>
            <person name="Guigo R."/>
            <person name="Alvarado L."/>
            <person name="Berlin A."/>
            <person name="Bochicchio J."/>
            <person name="Borenstein D."/>
            <person name="Chapman S."/>
            <person name="Chen Z."/>
            <person name="Engels R."/>
            <person name="Freedman E."/>
            <person name="Gellesch M."/>
            <person name="Goldberg J."/>
            <person name="Griggs A."/>
            <person name="Gujja S."/>
            <person name="Heiman D."/>
            <person name="Hepburn T."/>
            <person name="Howarth C."/>
            <person name="Jen D."/>
            <person name="Larson L."/>
            <person name="Lewis B."/>
            <person name="Mehta T."/>
            <person name="Park D."/>
            <person name="Pearson M."/>
            <person name="Roberts A."/>
            <person name="Saif S."/>
            <person name="Shenoy N."/>
            <person name="Sisk P."/>
            <person name="Stolte C."/>
            <person name="Sykes S."/>
            <person name="Thomson T."/>
            <person name="Walk T."/>
            <person name="White J."/>
            <person name="Yandava C."/>
            <person name="Burger G."/>
            <person name="Gray M.W."/>
            <person name="Holland P.W.H."/>
            <person name="King N."/>
            <person name="Lang F.B.F."/>
            <person name="Roger A.J."/>
            <person name="Ruiz-Trillo I."/>
            <person name="Lander E."/>
            <person name="Nusbaum C."/>
        </authorList>
    </citation>
    <scope>NUCLEOTIDE SEQUENCE [LARGE SCALE GENOMIC DNA]</scope>
    <source>
        <strain evidence="6 7">DAOM BR117</strain>
    </source>
</reference>
<evidence type="ECO:0000313" key="6">
    <source>
        <dbReference type="EMBL" id="KND02205.1"/>
    </source>
</evidence>
<dbReference type="GO" id="GO:0004104">
    <property type="term" value="F:cholinesterase activity"/>
    <property type="evidence" value="ECO:0007669"/>
    <property type="project" value="InterPro"/>
</dbReference>
<dbReference type="InterPro" id="IPR029058">
    <property type="entry name" value="AB_hydrolase_fold"/>
</dbReference>
<dbReference type="VEuPathDB" id="FungiDB:SPPG_02690"/>
<evidence type="ECO:0000256" key="4">
    <source>
        <dbReference type="RuleBase" id="RU361235"/>
    </source>
</evidence>
<evidence type="ECO:0000256" key="1">
    <source>
        <dbReference type="ARBA" id="ARBA00005964"/>
    </source>
</evidence>
<dbReference type="InterPro" id="IPR019826">
    <property type="entry name" value="Carboxylesterase_B_AS"/>
</dbReference>
<dbReference type="Pfam" id="PF00135">
    <property type="entry name" value="COesterase"/>
    <property type="match status" value="1"/>
</dbReference>
<evidence type="ECO:0000259" key="5">
    <source>
        <dbReference type="Pfam" id="PF00135"/>
    </source>
</evidence>
<dbReference type="InterPro" id="IPR019819">
    <property type="entry name" value="Carboxylesterase_B_CS"/>
</dbReference>
<feature type="active site" description="Charge relay system" evidence="3">
    <location>
        <position position="460"/>
    </location>
</feature>
<dbReference type="Proteomes" id="UP000053201">
    <property type="component" value="Unassembled WGS sequence"/>
</dbReference>
<protein>
    <recommendedName>
        <fullName evidence="4">Carboxylic ester hydrolase</fullName>
        <ecNumber evidence="4">3.1.1.-</ecNumber>
    </recommendedName>
</protein>
<feature type="active site" description="Acyl-ester intermediate" evidence="3">
    <location>
        <position position="213"/>
    </location>
</feature>
<sequence length="549" mass="59669">MKMWTFSFLLGILACALAHPVKRASQPISTPLGTIIGSTCANHTNVHQYLGIPYAQAPIGDNRFASPKAYQSAYPSREWNANRYRSACPQLNSPLGNVTEEDCLYLNVWVPDRPRQHDLPVRVYIHGGGWYFGASSDALFDGCSATAVSDAILVTFNYRLGVFGFLALPSQANSDHGVGNWAVQDQQLALKWVHDNIHQFGGDNSRIEIFGESAGGSAVSLHLIAKGSEGLFSTAIVESGAASELPPINVAYRSTWAVAQAVGCTTETTVSQTSGEQERVLSCLRSTAALGLLSNGPQLAVISYSNLTALKWGPSIDGHILRRQIPDALAAGEINRGADNTPIMLVAGTNSEEGIILLPQGLNATQSQLDQLIDELAPNRGEYAAYRSVLTTQYSVDRFNGSYFIAGSTLITDFLFLCPTYRFLKAFTRHNKAYSYLFTRSIRCPAVTGGVDLGVVGAGHGMELPYVFQNLALCGLENGEDKELADMMLRAWTSFAATKTPGIDNWDQWTVEDPQIAVLNIPFRTVKHDVSEKCKVFEELVGVAVRESF</sequence>
<name>A0A0L0HMQ6_SPIPD</name>
<dbReference type="STRING" id="645134.A0A0L0HMQ6"/>
<dbReference type="InterPro" id="IPR050309">
    <property type="entry name" value="Type-B_Carboxylest/Lipase"/>
</dbReference>
<comment type="similarity">
    <text evidence="1 4">Belongs to the type-B carboxylesterase/lipase family.</text>
</comment>
<feature type="domain" description="Carboxylesterase type B" evidence="5">
    <location>
        <begin position="27"/>
        <end position="529"/>
    </location>
</feature>
<dbReference type="AlphaFoldDB" id="A0A0L0HMQ6"/>
<evidence type="ECO:0000256" key="3">
    <source>
        <dbReference type="PIRSR" id="PIRSR600997-1"/>
    </source>
</evidence>
<organism evidence="6 7">
    <name type="scientific">Spizellomyces punctatus (strain DAOM BR117)</name>
    <dbReference type="NCBI Taxonomy" id="645134"/>
    <lineage>
        <taxon>Eukaryota</taxon>
        <taxon>Fungi</taxon>
        <taxon>Fungi incertae sedis</taxon>
        <taxon>Chytridiomycota</taxon>
        <taxon>Chytridiomycota incertae sedis</taxon>
        <taxon>Chytridiomycetes</taxon>
        <taxon>Spizellomycetales</taxon>
        <taxon>Spizellomycetaceae</taxon>
        <taxon>Spizellomyces</taxon>
    </lineage>
</organism>
<dbReference type="PROSITE" id="PS00122">
    <property type="entry name" value="CARBOXYLESTERASE_B_1"/>
    <property type="match status" value="1"/>
</dbReference>
<feature type="chain" id="PRO_5005394139" description="Carboxylic ester hydrolase" evidence="4">
    <location>
        <begin position="19"/>
        <end position="549"/>
    </location>
</feature>
<dbReference type="InParanoid" id="A0A0L0HMQ6"/>
<dbReference type="PANTHER" id="PTHR11559">
    <property type="entry name" value="CARBOXYLESTERASE"/>
    <property type="match status" value="1"/>
</dbReference>